<dbReference type="Proteomes" id="UP000198501">
    <property type="component" value="Unassembled WGS sequence"/>
</dbReference>
<keyword evidence="10" id="KW-1185">Reference proteome</keyword>
<dbReference type="GO" id="GO:0046872">
    <property type="term" value="F:metal ion binding"/>
    <property type="evidence" value="ECO:0007669"/>
    <property type="project" value="UniProtKB-KW"/>
</dbReference>
<dbReference type="Gene3D" id="3.40.140.10">
    <property type="entry name" value="Cytidine Deaminase, domain 2"/>
    <property type="match status" value="1"/>
</dbReference>
<evidence type="ECO:0000256" key="4">
    <source>
        <dbReference type="ARBA" id="ARBA00022833"/>
    </source>
</evidence>
<dbReference type="SUPFAM" id="SSF102712">
    <property type="entry name" value="JAB1/MPN domain"/>
    <property type="match status" value="1"/>
</dbReference>
<accession>A0A1G7AP03</accession>
<dbReference type="EMBL" id="FNAL01000032">
    <property type="protein sequence ID" value="SDE15735.1"/>
    <property type="molecule type" value="Genomic_DNA"/>
</dbReference>
<keyword evidence="1" id="KW-0645">Protease</keyword>
<evidence type="ECO:0000256" key="5">
    <source>
        <dbReference type="ARBA" id="ARBA00023049"/>
    </source>
</evidence>
<organism evidence="8 9">
    <name type="scientific">Psychrobacter pacificensis</name>
    <dbReference type="NCBI Taxonomy" id="112002"/>
    <lineage>
        <taxon>Bacteria</taxon>
        <taxon>Pseudomonadati</taxon>
        <taxon>Pseudomonadota</taxon>
        <taxon>Gammaproteobacteria</taxon>
        <taxon>Moraxellales</taxon>
        <taxon>Moraxellaceae</taxon>
        <taxon>Psychrobacter</taxon>
    </lineage>
</organism>
<evidence type="ECO:0000259" key="6">
    <source>
        <dbReference type="Pfam" id="PF14464"/>
    </source>
</evidence>
<evidence type="ECO:0000313" key="10">
    <source>
        <dbReference type="Proteomes" id="UP001156645"/>
    </source>
</evidence>
<reference evidence="7" key="1">
    <citation type="journal article" date="2014" name="Int. J. Syst. Evol. Microbiol.">
        <title>Complete genome of a new Firmicutes species belonging to the dominant human colonic microbiota ('Ruminococcus bicirculans') reveals two chromosomes and a selective capacity to utilize plant glucans.</title>
        <authorList>
            <consortium name="NISC Comparative Sequencing Program"/>
            <person name="Wegmann U."/>
            <person name="Louis P."/>
            <person name="Goesmann A."/>
            <person name="Henrissat B."/>
            <person name="Duncan S.H."/>
            <person name="Flint H.J."/>
        </authorList>
    </citation>
    <scope>NUCLEOTIDE SEQUENCE</scope>
    <source>
        <strain evidence="7">NBRC 103191</strain>
    </source>
</reference>
<dbReference type="Proteomes" id="UP001156645">
    <property type="component" value="Unassembled WGS sequence"/>
</dbReference>
<dbReference type="EMBL" id="BSOK01000048">
    <property type="protein sequence ID" value="GLR29805.1"/>
    <property type="molecule type" value="Genomic_DNA"/>
</dbReference>
<evidence type="ECO:0000313" key="9">
    <source>
        <dbReference type="Proteomes" id="UP000198501"/>
    </source>
</evidence>
<dbReference type="InterPro" id="IPR028090">
    <property type="entry name" value="JAB_dom_prok"/>
</dbReference>
<evidence type="ECO:0000256" key="3">
    <source>
        <dbReference type="ARBA" id="ARBA00022801"/>
    </source>
</evidence>
<protein>
    <submittedName>
        <fullName evidence="8">Integrative and conjugative element protein, VC0181 family</fullName>
    </submittedName>
    <submittedName>
        <fullName evidence="7">Peptidase</fullName>
    </submittedName>
</protein>
<evidence type="ECO:0000313" key="7">
    <source>
        <dbReference type="EMBL" id="GLR29805.1"/>
    </source>
</evidence>
<dbReference type="AlphaFoldDB" id="A0A1G7AP03"/>
<dbReference type="GO" id="GO:0008237">
    <property type="term" value="F:metallopeptidase activity"/>
    <property type="evidence" value="ECO:0007669"/>
    <property type="project" value="UniProtKB-KW"/>
</dbReference>
<evidence type="ECO:0000256" key="2">
    <source>
        <dbReference type="ARBA" id="ARBA00022723"/>
    </source>
</evidence>
<dbReference type="GO" id="GO:0006508">
    <property type="term" value="P:proteolysis"/>
    <property type="evidence" value="ECO:0007669"/>
    <property type="project" value="UniProtKB-KW"/>
</dbReference>
<keyword evidence="4" id="KW-0862">Zinc</keyword>
<evidence type="ECO:0000256" key="1">
    <source>
        <dbReference type="ARBA" id="ARBA00022670"/>
    </source>
</evidence>
<reference evidence="8 9" key="2">
    <citation type="submission" date="2016-10" db="EMBL/GenBank/DDBJ databases">
        <authorList>
            <person name="de Groot N.N."/>
        </authorList>
    </citation>
    <scope>NUCLEOTIDE SEQUENCE [LARGE SCALE GENOMIC DNA]</scope>
    <source>
        <strain evidence="8 9">DSM 23406</strain>
    </source>
</reference>
<gene>
    <name evidence="7" type="ORF">GCM10007915_20440</name>
    <name evidence="8" type="ORF">SAMN05660405_02522</name>
</gene>
<evidence type="ECO:0000313" key="8">
    <source>
        <dbReference type="EMBL" id="SDE15735.1"/>
    </source>
</evidence>
<sequence>MFNNSWEFSSTSPVNAVLMQPSVLEKIDQWRQKGFLSQAEACGILLGERKGFKGKEQYLNITDITLPYNTDIRKPTAYIRNTEGHQAYLDELHKQSKGRIQYLGEWHSHPQNVATPSSIDYREWHKTCLNFPNLPLVFYIAGVTEDWMGIQADQSIYLPKTL</sequence>
<keyword evidence="2" id="KW-0479">Metal-binding</keyword>
<reference evidence="10" key="3">
    <citation type="journal article" date="2019" name="Int. J. Syst. Evol. Microbiol.">
        <title>The Global Catalogue of Microorganisms (GCM) 10K type strain sequencing project: providing services to taxonomists for standard genome sequencing and annotation.</title>
        <authorList>
            <consortium name="The Broad Institute Genomics Platform"/>
            <consortium name="The Broad Institute Genome Sequencing Center for Infectious Disease"/>
            <person name="Wu L."/>
            <person name="Ma J."/>
        </authorList>
    </citation>
    <scope>NUCLEOTIDE SEQUENCE [LARGE SCALE GENOMIC DNA]</scope>
    <source>
        <strain evidence="10">NBRC 103191</strain>
    </source>
</reference>
<feature type="domain" description="JAB" evidence="6">
    <location>
        <begin position="37"/>
        <end position="144"/>
    </location>
</feature>
<reference evidence="7" key="4">
    <citation type="submission" date="2023-01" db="EMBL/GenBank/DDBJ databases">
        <title>Draft genome sequence of Psychrobacter pacificensis strain NBRC 103191.</title>
        <authorList>
            <person name="Sun Q."/>
            <person name="Mori K."/>
        </authorList>
    </citation>
    <scope>NUCLEOTIDE SEQUENCE</scope>
    <source>
        <strain evidence="7">NBRC 103191</strain>
    </source>
</reference>
<keyword evidence="5" id="KW-0482">Metalloprotease</keyword>
<dbReference type="Pfam" id="PF14464">
    <property type="entry name" value="Prok-JAB"/>
    <property type="match status" value="1"/>
</dbReference>
<keyword evidence="3" id="KW-0378">Hydrolase</keyword>
<name>A0A1G7AP03_9GAMM</name>
<proteinExistence type="predicted"/>
<dbReference type="RefSeq" id="WP_093071335.1">
    <property type="nucleotide sequence ID" value="NZ_BSOK01000048.1"/>
</dbReference>